<organism evidence="1 2">
    <name type="scientific">Deinococcus seoulensis</name>
    <dbReference type="NCBI Taxonomy" id="1837379"/>
    <lineage>
        <taxon>Bacteria</taxon>
        <taxon>Thermotogati</taxon>
        <taxon>Deinococcota</taxon>
        <taxon>Deinococci</taxon>
        <taxon>Deinococcales</taxon>
        <taxon>Deinococcaceae</taxon>
        <taxon>Deinococcus</taxon>
    </lineage>
</organism>
<evidence type="ECO:0000313" key="1">
    <source>
        <dbReference type="EMBL" id="GGR53080.1"/>
    </source>
</evidence>
<keyword evidence="2" id="KW-1185">Reference proteome</keyword>
<sequence>MAHLRASDLSALQRRDLDTFVQVMLARGWQPSGTFGILFEQGWAVPYQAEFSLRRTRTSLIVRYICGSGDTTVNLTLHDATDNQMLALRSERPDPVSIHQLIGHAEELPSQGVRRVLEAIAASALPITLNVRDTYLPLDAALIRRLYSR</sequence>
<evidence type="ECO:0000313" key="2">
    <source>
        <dbReference type="Proteomes" id="UP000634308"/>
    </source>
</evidence>
<gene>
    <name evidence="1" type="ORF">GCM10008959_13170</name>
</gene>
<dbReference type="Proteomes" id="UP000634308">
    <property type="component" value="Unassembled WGS sequence"/>
</dbReference>
<name>A0ABQ2RNR1_9DEIO</name>
<dbReference type="RefSeq" id="WP_189064198.1">
    <property type="nucleotide sequence ID" value="NZ_BMQM01000006.1"/>
</dbReference>
<accession>A0ABQ2RNR1</accession>
<protein>
    <recommendedName>
        <fullName evidence="3">DUF4304 domain-containing protein</fullName>
    </recommendedName>
</protein>
<comment type="caution">
    <text evidence="1">The sequence shown here is derived from an EMBL/GenBank/DDBJ whole genome shotgun (WGS) entry which is preliminary data.</text>
</comment>
<evidence type="ECO:0008006" key="3">
    <source>
        <dbReference type="Google" id="ProtNLM"/>
    </source>
</evidence>
<dbReference type="EMBL" id="BMQM01000006">
    <property type="protein sequence ID" value="GGR53080.1"/>
    <property type="molecule type" value="Genomic_DNA"/>
</dbReference>
<proteinExistence type="predicted"/>
<reference evidence="2" key="1">
    <citation type="journal article" date="2019" name="Int. J. Syst. Evol. Microbiol.">
        <title>The Global Catalogue of Microorganisms (GCM) 10K type strain sequencing project: providing services to taxonomists for standard genome sequencing and annotation.</title>
        <authorList>
            <consortium name="The Broad Institute Genomics Platform"/>
            <consortium name="The Broad Institute Genome Sequencing Center for Infectious Disease"/>
            <person name="Wu L."/>
            <person name="Ma J."/>
        </authorList>
    </citation>
    <scope>NUCLEOTIDE SEQUENCE [LARGE SCALE GENOMIC DNA]</scope>
    <source>
        <strain evidence="2">JCM 31404</strain>
    </source>
</reference>